<feature type="compositionally biased region" description="Polar residues" evidence="1">
    <location>
        <begin position="441"/>
        <end position="453"/>
    </location>
</feature>
<keyword evidence="4" id="KW-1185">Reference proteome</keyword>
<accession>A0A2M9HL63</accession>
<evidence type="ECO:0000259" key="2">
    <source>
        <dbReference type="Pfam" id="PF07969"/>
    </source>
</evidence>
<feature type="region of interest" description="Disordered" evidence="1">
    <location>
        <begin position="441"/>
        <end position="463"/>
    </location>
</feature>
<reference evidence="4" key="1">
    <citation type="submission" date="2017-10" db="EMBL/GenBank/DDBJ databases">
        <title>Draft genome sequences of strains TRE 1, TRE 9, TRE H and TRI 7, isolated from tamarins, belonging to four potential novel Bifidobacterium species.</title>
        <authorList>
            <person name="Mattarelli P."/>
            <person name="Modesto M."/>
            <person name="Puglisi E."/>
            <person name="Morelli L."/>
            <person name="Bonetti A."/>
            <person name="Spezio C."/>
            <person name="Sandri C."/>
        </authorList>
    </citation>
    <scope>NUCLEOTIDE SEQUENCE [LARGE SCALE GENOMIC DNA]</scope>
    <source>
        <strain evidence="4">TREH</strain>
    </source>
</reference>
<dbReference type="Gene3D" id="3.20.20.140">
    <property type="entry name" value="Metal-dependent hydrolases"/>
    <property type="match status" value="1"/>
</dbReference>
<dbReference type="PANTHER" id="PTHR22642">
    <property type="entry name" value="IMIDAZOLONEPROPIONASE"/>
    <property type="match status" value="1"/>
</dbReference>
<dbReference type="Gene3D" id="3.10.310.70">
    <property type="match status" value="1"/>
</dbReference>
<dbReference type="Pfam" id="PF07969">
    <property type="entry name" value="Amidohydro_3"/>
    <property type="match status" value="1"/>
</dbReference>
<evidence type="ECO:0000313" key="4">
    <source>
        <dbReference type="Proteomes" id="UP000229239"/>
    </source>
</evidence>
<dbReference type="PANTHER" id="PTHR22642:SF2">
    <property type="entry name" value="PROTEIN LONG AFTER FAR-RED 3"/>
    <property type="match status" value="1"/>
</dbReference>
<evidence type="ECO:0000313" key="3">
    <source>
        <dbReference type="EMBL" id="PJM77548.1"/>
    </source>
</evidence>
<evidence type="ECO:0000256" key="1">
    <source>
        <dbReference type="SAM" id="MobiDB-lite"/>
    </source>
</evidence>
<dbReference type="Gene3D" id="2.30.40.10">
    <property type="entry name" value="Urease, subunit C, domain 1"/>
    <property type="match status" value="1"/>
</dbReference>
<proteinExistence type="predicted"/>
<gene>
    <name evidence="3" type="ORF">CSQ86_00100</name>
</gene>
<comment type="caution">
    <text evidence="3">The sequence shown here is derived from an EMBL/GenBank/DDBJ whole genome shotgun (WGS) entry which is preliminary data.</text>
</comment>
<dbReference type="SUPFAM" id="SSF51556">
    <property type="entry name" value="Metallo-dependent hydrolases"/>
    <property type="match status" value="1"/>
</dbReference>
<keyword evidence="3" id="KW-0378">Hydrolase</keyword>
<dbReference type="GO" id="GO:0016810">
    <property type="term" value="F:hydrolase activity, acting on carbon-nitrogen (but not peptide) bonds"/>
    <property type="evidence" value="ECO:0007669"/>
    <property type="project" value="InterPro"/>
</dbReference>
<dbReference type="SUPFAM" id="SSF51338">
    <property type="entry name" value="Composite domain of metallo-dependent hydrolases"/>
    <property type="match status" value="1"/>
</dbReference>
<dbReference type="Proteomes" id="UP000229239">
    <property type="component" value="Unassembled WGS sequence"/>
</dbReference>
<dbReference type="InterPro" id="IPR013108">
    <property type="entry name" value="Amidohydro_3"/>
</dbReference>
<dbReference type="RefSeq" id="WP_100493158.1">
    <property type="nucleotide sequence ID" value="NZ_JAFEJV010000001.1"/>
</dbReference>
<name>A0A2M9HL63_9BIFI</name>
<dbReference type="OrthoDB" id="3238066at2"/>
<feature type="domain" description="Amidohydrolase 3" evidence="2">
    <location>
        <begin position="56"/>
        <end position="508"/>
    </location>
</feature>
<dbReference type="InterPro" id="IPR011059">
    <property type="entry name" value="Metal-dep_hydrolase_composite"/>
</dbReference>
<protein>
    <submittedName>
        <fullName evidence="3">Hydrolase</fullName>
    </submittedName>
</protein>
<dbReference type="AlphaFoldDB" id="A0A2M9HL63"/>
<sequence length="510" mass="56709">MKTIIRSRHIFDGTGADPFQGFIEFRGPFIARVEHGWDYGPIDDSHTKLIQHDDHLIMPGLHDNHVFFSGWMAANAGIDLSKAKNADEAVDVIAARLEANPHHPVYAHGWNREAWGADPERELLDAVSATVPITAIDDARSRYWMNNAAVERYGFTETQLSAETRVRLIREMCHDSELVRSSWRQFEQLLLSRGVVSCKDIVFDDCDVHLPIRDKQLDVTMTIEPVAHRLDTTVIPRYRYRSFGPRTRFGGVKIMVDGVVADGTGDIRGTYANGAKPAHIDYDAIEAEVAYLSEHGISCCLTAEGDKAIERSAELLARHMNPQVRHSISDMEMVTDHAAQVMAQAGITAEIYPQILGLNPSLTDAYMPTTITGEDGQAFFHYTHLTDNNVAITSGTDCPLFVASVPESLLRASRRRFDSGTERWFPEYAMSQNALLHSWTRGGSSEPSETLQGKPSGAFLPGSGEGRVLRRGSIATFVIFDRDLISASDDELREAKVLETYIDGRSAYQA</sequence>
<dbReference type="EMBL" id="PEBJ01000001">
    <property type="protein sequence ID" value="PJM77548.1"/>
    <property type="molecule type" value="Genomic_DNA"/>
</dbReference>
<organism evidence="3 4">
    <name type="scientific">Bifidobacterium felsineum</name>
    <dbReference type="NCBI Taxonomy" id="2045440"/>
    <lineage>
        <taxon>Bacteria</taxon>
        <taxon>Bacillati</taxon>
        <taxon>Actinomycetota</taxon>
        <taxon>Actinomycetes</taxon>
        <taxon>Bifidobacteriales</taxon>
        <taxon>Bifidobacteriaceae</taxon>
        <taxon>Bifidobacterium</taxon>
    </lineage>
</organism>
<dbReference type="InterPro" id="IPR032466">
    <property type="entry name" value="Metal_Hydrolase"/>
</dbReference>